<evidence type="ECO:0000259" key="1">
    <source>
        <dbReference type="SMART" id="SM00065"/>
    </source>
</evidence>
<reference evidence="2 3" key="1">
    <citation type="submission" date="2024-05" db="EMBL/GenBank/DDBJ databases">
        <authorList>
            <person name="Liu Q."/>
            <person name="Xin Y.-H."/>
        </authorList>
    </citation>
    <scope>NUCLEOTIDE SEQUENCE [LARGE SCALE GENOMIC DNA]</scope>
    <source>
        <strain evidence="2 3">CGMCC 1.15349</strain>
    </source>
</reference>
<sequence length="205" mass="22272">MQYGLADCDEVEKLLRQQATLATFGELALCSENIDQILHEACRLVGEALGTDLAAVMELQDDGSSLLVRAGVGWNPGVVGHTSLKTEKGSSEGHALATGVPVISEDIRCEMRFKFADFLTDNGVVALVNVIIIGGPGKPPFGVLQVDSRAIRKFDQNDIPFLRTYANLLAAAIDRLQILSSDGLNSIRWRPARPAIVPSWRVFRN</sequence>
<dbReference type="InterPro" id="IPR029016">
    <property type="entry name" value="GAF-like_dom_sf"/>
</dbReference>
<keyword evidence="3" id="KW-1185">Reference proteome</keyword>
<dbReference type="SUPFAM" id="SSF55781">
    <property type="entry name" value="GAF domain-like"/>
    <property type="match status" value="1"/>
</dbReference>
<dbReference type="Gene3D" id="3.30.450.40">
    <property type="match status" value="1"/>
</dbReference>
<proteinExistence type="predicted"/>
<organism evidence="2 3">
    <name type="scientific">Sphingomonas qilianensis</name>
    <dbReference type="NCBI Taxonomy" id="1736690"/>
    <lineage>
        <taxon>Bacteria</taxon>
        <taxon>Pseudomonadati</taxon>
        <taxon>Pseudomonadota</taxon>
        <taxon>Alphaproteobacteria</taxon>
        <taxon>Sphingomonadales</taxon>
        <taxon>Sphingomonadaceae</taxon>
        <taxon>Sphingomonas</taxon>
    </lineage>
</organism>
<dbReference type="RefSeq" id="WP_345864365.1">
    <property type="nucleotide sequence ID" value="NZ_JBDIMF010000003.1"/>
</dbReference>
<dbReference type="InterPro" id="IPR003018">
    <property type="entry name" value="GAF"/>
</dbReference>
<name>A0ABU9XRV1_9SPHN</name>
<evidence type="ECO:0000313" key="2">
    <source>
        <dbReference type="EMBL" id="MEN2786560.1"/>
    </source>
</evidence>
<protein>
    <submittedName>
        <fullName evidence="2">GAF domain-containing protein</fullName>
    </submittedName>
</protein>
<dbReference type="EMBL" id="JBDIMF010000003">
    <property type="protein sequence ID" value="MEN2786560.1"/>
    <property type="molecule type" value="Genomic_DNA"/>
</dbReference>
<evidence type="ECO:0000313" key="3">
    <source>
        <dbReference type="Proteomes" id="UP001404104"/>
    </source>
</evidence>
<dbReference type="Proteomes" id="UP001404104">
    <property type="component" value="Unassembled WGS sequence"/>
</dbReference>
<dbReference type="Pfam" id="PF01590">
    <property type="entry name" value="GAF"/>
    <property type="match status" value="1"/>
</dbReference>
<dbReference type="SMART" id="SM00065">
    <property type="entry name" value="GAF"/>
    <property type="match status" value="1"/>
</dbReference>
<comment type="caution">
    <text evidence="2">The sequence shown here is derived from an EMBL/GenBank/DDBJ whole genome shotgun (WGS) entry which is preliminary data.</text>
</comment>
<gene>
    <name evidence="2" type="ORF">ABC969_09035</name>
</gene>
<feature type="domain" description="GAF" evidence="1">
    <location>
        <begin position="33"/>
        <end position="183"/>
    </location>
</feature>
<accession>A0ABU9XRV1</accession>